<reference evidence="1" key="1">
    <citation type="submission" date="2018-10" db="EMBL/GenBank/DDBJ databases">
        <title>Effector identification in a new, highly contiguous assembly of the strawberry crown rot pathogen Phytophthora cactorum.</title>
        <authorList>
            <person name="Armitage A.D."/>
            <person name="Nellist C.F."/>
            <person name="Bates H."/>
            <person name="Vickerstaff R.J."/>
            <person name="Harrison R.J."/>
        </authorList>
    </citation>
    <scope>NUCLEOTIDE SEQUENCE</scope>
    <source>
        <strain evidence="1">4040</strain>
    </source>
</reference>
<dbReference type="EMBL" id="RCMK01000676">
    <property type="protein sequence ID" value="KAG2916711.1"/>
    <property type="molecule type" value="Genomic_DNA"/>
</dbReference>
<proteinExistence type="predicted"/>
<organism evidence="1 2">
    <name type="scientific">Phytophthora cactorum</name>
    <dbReference type="NCBI Taxonomy" id="29920"/>
    <lineage>
        <taxon>Eukaryota</taxon>
        <taxon>Sar</taxon>
        <taxon>Stramenopiles</taxon>
        <taxon>Oomycota</taxon>
        <taxon>Peronosporomycetes</taxon>
        <taxon>Peronosporales</taxon>
        <taxon>Peronosporaceae</taxon>
        <taxon>Phytophthora</taxon>
    </lineage>
</organism>
<evidence type="ECO:0000313" key="1">
    <source>
        <dbReference type="EMBL" id="KAG2916711.1"/>
    </source>
</evidence>
<dbReference type="Proteomes" id="UP000736787">
    <property type="component" value="Unassembled WGS sequence"/>
</dbReference>
<name>A0A8T1CC76_9STRA</name>
<dbReference type="AlphaFoldDB" id="A0A8T1CC76"/>
<gene>
    <name evidence="1" type="ORF">PC117_g17657</name>
</gene>
<sequence length="34" mass="3608">MVLARPLACQKLEIWAACARLSSTHGILAGATVR</sequence>
<comment type="caution">
    <text evidence="1">The sequence shown here is derived from an EMBL/GenBank/DDBJ whole genome shotgun (WGS) entry which is preliminary data.</text>
</comment>
<protein>
    <submittedName>
        <fullName evidence="1">Uncharacterized protein</fullName>
    </submittedName>
</protein>
<accession>A0A8T1CC76</accession>
<evidence type="ECO:0000313" key="2">
    <source>
        <dbReference type="Proteomes" id="UP000736787"/>
    </source>
</evidence>